<comment type="caution">
    <text evidence="1">The sequence shown here is derived from an EMBL/GenBank/DDBJ whole genome shotgun (WGS) entry which is preliminary data.</text>
</comment>
<evidence type="ECO:0000313" key="2">
    <source>
        <dbReference type="Proteomes" id="UP001273531"/>
    </source>
</evidence>
<dbReference type="Proteomes" id="UP001273531">
    <property type="component" value="Unassembled WGS sequence"/>
</dbReference>
<dbReference type="RefSeq" id="WP_317224578.1">
    <property type="nucleotide sequence ID" value="NZ_JAWJEJ010000001.1"/>
</dbReference>
<name>A0ABU3Y1T9_9SPHN</name>
<protein>
    <submittedName>
        <fullName evidence="1">DUF3396 domain-containing protein</fullName>
    </submittedName>
</protein>
<proteinExistence type="predicted"/>
<evidence type="ECO:0000313" key="1">
    <source>
        <dbReference type="EMBL" id="MDV3455355.1"/>
    </source>
</evidence>
<accession>A0ABU3Y1T9</accession>
<sequence>MIGYLAWENEPVGIPAFRSIAIIDGMIHASQVASCIADLYARFEALFGEAANETSYNFPGYTGKIRRATPRLLEAARAFLEKDGETASGAGLRRYGHALSDYPHPGLPFFGVEQRHDLFFLEAALPQEGDEWADFGEAMNAALKAMPTISAVMGKGMFVPPHHSSLNFLPVMGVDQRRAALGTNADMAQEALRREGSSHRWKEGEEPGIIDIGWRTYIGPDYWDRAEPGLASLAEEPGVTIERTEDLLIITAGEEPIWGLPEEEDALRPYSAVARALKPIRQPLSAARAFWFGGGVIEDHDTLVADYLTRLD</sequence>
<keyword evidence="2" id="KW-1185">Reference proteome</keyword>
<reference evidence="1 2" key="1">
    <citation type="submission" date="2023-10" db="EMBL/GenBank/DDBJ databases">
        <title>Sphingomonas sp. HF-S4 16S ribosomal RNA gene Genome sequencing and assembly.</title>
        <authorList>
            <person name="Lee H."/>
        </authorList>
    </citation>
    <scope>NUCLEOTIDE SEQUENCE [LARGE SCALE GENOMIC DNA]</scope>
    <source>
        <strain evidence="1 2">HF-S4</strain>
    </source>
</reference>
<organism evidence="1 2">
    <name type="scientific">Sphingomonas agrestis</name>
    <dbReference type="NCBI Taxonomy" id="3080540"/>
    <lineage>
        <taxon>Bacteria</taxon>
        <taxon>Pseudomonadati</taxon>
        <taxon>Pseudomonadota</taxon>
        <taxon>Alphaproteobacteria</taxon>
        <taxon>Sphingomonadales</taxon>
        <taxon>Sphingomonadaceae</taxon>
        <taxon>Sphingomonas</taxon>
    </lineage>
</organism>
<gene>
    <name evidence="1" type="ORF">RZN05_00045</name>
</gene>
<dbReference type="EMBL" id="JAWJEJ010000001">
    <property type="protein sequence ID" value="MDV3455355.1"/>
    <property type="molecule type" value="Genomic_DNA"/>
</dbReference>